<dbReference type="InterPro" id="IPR000073">
    <property type="entry name" value="AB_hydrolase_1"/>
</dbReference>
<dbReference type="InterPro" id="IPR029058">
    <property type="entry name" value="AB_hydrolase_fold"/>
</dbReference>
<keyword evidence="3" id="KW-1185">Reference proteome</keyword>
<proteinExistence type="predicted"/>
<accession>A0A250VLL3</accession>
<sequence length="267" mass="28949">MPIADSDGTSIYYERHGSGPAILFVHGSGGHHAAWWQQVAALREEFTVVTMDLRGFGKSDAPARPHSSKPGFDGQDFPGDVVAVLDEEDLADVMLVGQSIGSVAALRAALLRPERVSSVALGHSLGGISHPELKELAAADRAEAVKLPVIDRLLTRRFQQERPDLTFLFQQMGTFNVAKMADLRNLDTNGPSLEEIQNSGVKVAFLAAEKDAVLSVKTVTRAHELLPGSHLEIVPDAPHSMYWEAPEQYNVAVAQLRRTLTAQKEAA</sequence>
<comment type="caution">
    <text evidence="2">The sequence shown here is derived from an EMBL/GenBank/DDBJ whole genome shotgun (WGS) entry which is preliminary data.</text>
</comment>
<keyword evidence="2" id="KW-0378">Hydrolase</keyword>
<evidence type="ECO:0000259" key="1">
    <source>
        <dbReference type="Pfam" id="PF00561"/>
    </source>
</evidence>
<dbReference type="Pfam" id="PF00561">
    <property type="entry name" value="Abhydrolase_1"/>
    <property type="match status" value="1"/>
</dbReference>
<organism evidence="2 3">
    <name type="scientific">Streptomyces olivochromogenes</name>
    <dbReference type="NCBI Taxonomy" id="1963"/>
    <lineage>
        <taxon>Bacteria</taxon>
        <taxon>Bacillati</taxon>
        <taxon>Actinomycetota</taxon>
        <taxon>Actinomycetes</taxon>
        <taxon>Kitasatosporales</taxon>
        <taxon>Streptomycetaceae</taxon>
        <taxon>Streptomyces</taxon>
    </lineage>
</organism>
<reference evidence="3" key="1">
    <citation type="submission" date="2017-05" db="EMBL/GenBank/DDBJ databases">
        <title>Streptomyces olivochromogenes NBRC 3561 whole genome shotgun sequence.</title>
        <authorList>
            <person name="Dohra H."/>
            <person name="Kodani S."/>
        </authorList>
    </citation>
    <scope>NUCLEOTIDE SEQUENCE [LARGE SCALE GENOMIC DNA]</scope>
    <source>
        <strain evidence="3">NBRC 3561</strain>
    </source>
</reference>
<evidence type="ECO:0000313" key="2">
    <source>
        <dbReference type="EMBL" id="GAX55031.1"/>
    </source>
</evidence>
<dbReference type="PANTHER" id="PTHR43433">
    <property type="entry name" value="HYDROLASE, ALPHA/BETA FOLD FAMILY PROTEIN"/>
    <property type="match status" value="1"/>
</dbReference>
<evidence type="ECO:0000313" key="3">
    <source>
        <dbReference type="Proteomes" id="UP000217446"/>
    </source>
</evidence>
<dbReference type="RefSeq" id="WP_067374763.1">
    <property type="nucleotide sequence ID" value="NZ_BDQI01000016.1"/>
</dbReference>
<dbReference type="Proteomes" id="UP000217446">
    <property type="component" value="Unassembled WGS sequence"/>
</dbReference>
<dbReference type="GO" id="GO:0016787">
    <property type="term" value="F:hydrolase activity"/>
    <property type="evidence" value="ECO:0007669"/>
    <property type="project" value="UniProtKB-KW"/>
</dbReference>
<gene>
    <name evidence="2" type="ORF">SO3561_06585</name>
</gene>
<dbReference type="EMBL" id="BDQI01000016">
    <property type="protein sequence ID" value="GAX55031.1"/>
    <property type="molecule type" value="Genomic_DNA"/>
</dbReference>
<dbReference type="SUPFAM" id="SSF53474">
    <property type="entry name" value="alpha/beta-Hydrolases"/>
    <property type="match status" value="1"/>
</dbReference>
<dbReference type="Gene3D" id="3.40.50.1820">
    <property type="entry name" value="alpha/beta hydrolase"/>
    <property type="match status" value="1"/>
</dbReference>
<dbReference type="PRINTS" id="PR00111">
    <property type="entry name" value="ABHYDROLASE"/>
</dbReference>
<name>A0A250VLL3_STROL</name>
<dbReference type="STRING" id="1963.AQJ27_28255"/>
<dbReference type="InterPro" id="IPR050471">
    <property type="entry name" value="AB_hydrolase"/>
</dbReference>
<feature type="domain" description="AB hydrolase-1" evidence="1">
    <location>
        <begin position="20"/>
        <end position="246"/>
    </location>
</feature>
<dbReference type="PANTHER" id="PTHR43433:SF10">
    <property type="entry name" value="AB HYDROLASE-1 DOMAIN-CONTAINING PROTEIN"/>
    <property type="match status" value="1"/>
</dbReference>
<protein>
    <submittedName>
        <fullName evidence="2">3-oxoadipate enol-lactone hydrolase</fullName>
    </submittedName>
</protein>
<dbReference type="AlphaFoldDB" id="A0A250VLL3"/>